<dbReference type="SMART" id="SM00882">
    <property type="entry name" value="CoA_trans"/>
    <property type="match status" value="1"/>
</dbReference>
<dbReference type="SUPFAM" id="SSF100950">
    <property type="entry name" value="NagB/RpiA/CoA transferase-like"/>
    <property type="match status" value="1"/>
</dbReference>
<keyword evidence="3" id="KW-1185">Reference proteome</keyword>
<reference evidence="2 3" key="1">
    <citation type="journal article" date="2018" name="J. Microbiol.">
        <title>Baekduia soli gen. nov., sp. nov., a novel bacterium isolated from the soil of Baekdu Mountain and proposal of a novel family name, Baekduiaceae fam. nov.</title>
        <authorList>
            <person name="An D.S."/>
            <person name="Siddiqi M.Z."/>
            <person name="Kim K.H."/>
            <person name="Yu H.S."/>
            <person name="Im W.T."/>
        </authorList>
    </citation>
    <scope>NUCLEOTIDE SEQUENCE [LARGE SCALE GENOMIC DNA]</scope>
    <source>
        <strain evidence="2 3">BR7-21</strain>
    </source>
</reference>
<dbReference type="InterPro" id="IPR004165">
    <property type="entry name" value="CoA_trans_fam_I"/>
</dbReference>
<accession>A0A5B8U4U0</accession>
<evidence type="ECO:0000313" key="3">
    <source>
        <dbReference type="Proteomes" id="UP000321805"/>
    </source>
</evidence>
<protein>
    <recommendedName>
        <fullName evidence="4">CoA-transferase</fullName>
    </recommendedName>
</protein>
<organism evidence="2 3">
    <name type="scientific">Baekduia soli</name>
    <dbReference type="NCBI Taxonomy" id="496014"/>
    <lineage>
        <taxon>Bacteria</taxon>
        <taxon>Bacillati</taxon>
        <taxon>Actinomycetota</taxon>
        <taxon>Thermoleophilia</taxon>
        <taxon>Solirubrobacterales</taxon>
        <taxon>Baekduiaceae</taxon>
        <taxon>Baekduia</taxon>
    </lineage>
</organism>
<dbReference type="Gene3D" id="3.40.1080.10">
    <property type="entry name" value="Glutaconate Coenzyme A-transferase"/>
    <property type="match status" value="1"/>
</dbReference>
<evidence type="ECO:0000256" key="1">
    <source>
        <dbReference type="ARBA" id="ARBA00007047"/>
    </source>
</evidence>
<dbReference type="OrthoDB" id="9813111at2"/>
<dbReference type="KEGG" id="bsol:FSW04_11405"/>
<evidence type="ECO:0008006" key="4">
    <source>
        <dbReference type="Google" id="ProtNLM"/>
    </source>
</evidence>
<dbReference type="PANTHER" id="PTHR43293">
    <property type="entry name" value="ACETATE COA-TRANSFERASE YDIF"/>
    <property type="match status" value="1"/>
</dbReference>
<comment type="similarity">
    <text evidence="1">Belongs to the 3-oxoacid CoA-transferase subunit B family.</text>
</comment>
<dbReference type="PANTHER" id="PTHR43293:SF3">
    <property type="entry name" value="CHOLESTEROL RING-CLEAVING HYDROLASE IPDB SUBUNIT"/>
    <property type="match status" value="1"/>
</dbReference>
<dbReference type="Proteomes" id="UP000321805">
    <property type="component" value="Chromosome"/>
</dbReference>
<dbReference type="GO" id="GO:0008410">
    <property type="term" value="F:CoA-transferase activity"/>
    <property type="evidence" value="ECO:0007669"/>
    <property type="project" value="InterPro"/>
</dbReference>
<dbReference type="InterPro" id="IPR037171">
    <property type="entry name" value="NagB/RpiA_transferase-like"/>
</dbReference>
<evidence type="ECO:0000313" key="2">
    <source>
        <dbReference type="EMBL" id="QEC48114.1"/>
    </source>
</evidence>
<proteinExistence type="inferred from homology"/>
<gene>
    <name evidence="2" type="ORF">FSW04_11405</name>
</gene>
<dbReference type="RefSeq" id="WP_146919297.1">
    <property type="nucleotide sequence ID" value="NZ_CP042430.1"/>
</dbReference>
<sequence>MTEPSINELFAILLARDLREDDRTIMVGANMPMARAAAVLASLTTHPDVRVLIGLGVHGLGDGADPPGVYPFLFDPRTLIGEALMFQSRVFDDMNRPDVFFFGGLQLDRRGNLNLFGIPDGEGGWKMRGPGSLALATMSTYCKGYYIVMPSHDPRTFVERVSLISALGDATERRRLKLPGGGIRMVLSPLGVFDFDDAGDMRVRSLHAGVTADQVREATGFELVWPDEVPVTPAPTDAELEVLRGRVDVHGTLAAS</sequence>
<name>A0A5B8U4U0_9ACTN</name>
<dbReference type="EMBL" id="CP042430">
    <property type="protein sequence ID" value="QEC48114.1"/>
    <property type="molecule type" value="Genomic_DNA"/>
</dbReference>
<dbReference type="AlphaFoldDB" id="A0A5B8U4U0"/>